<protein>
    <submittedName>
        <fullName evidence="2">VOC family protein</fullName>
    </submittedName>
</protein>
<dbReference type="InterPro" id="IPR037523">
    <property type="entry name" value="VOC_core"/>
</dbReference>
<comment type="caution">
    <text evidence="2">The sequence shown here is derived from an EMBL/GenBank/DDBJ whole genome shotgun (WGS) entry which is preliminary data.</text>
</comment>
<dbReference type="Gene3D" id="3.10.180.10">
    <property type="entry name" value="2,3-Dihydroxybiphenyl 1,2-Dioxygenase, domain 1"/>
    <property type="match status" value="1"/>
</dbReference>
<sequence>MAEHDLTARIAMVTLDCAEVAPSADFWSALLGWEVTASSEDYAMLTAPGGGPALGLGRVEDHQPPSWPDEGGRKQFHLDLAVDDLDAAVERAVSLGARLADPQPGETWRVLIDPAGHPFCLTDAASWG</sequence>
<dbReference type="RefSeq" id="WP_378519757.1">
    <property type="nucleotide sequence ID" value="NZ_CBCSDI010000046.1"/>
</dbReference>
<proteinExistence type="predicted"/>
<organism evidence="2 3">
    <name type="scientific">Nocardioides zeicaulis</name>
    <dbReference type="NCBI Taxonomy" id="1776857"/>
    <lineage>
        <taxon>Bacteria</taxon>
        <taxon>Bacillati</taxon>
        <taxon>Actinomycetota</taxon>
        <taxon>Actinomycetes</taxon>
        <taxon>Propionibacteriales</taxon>
        <taxon>Nocardioidaceae</taxon>
        <taxon>Nocardioides</taxon>
    </lineage>
</organism>
<dbReference type="EMBL" id="JBHLXH010000002">
    <property type="protein sequence ID" value="MFC0223965.1"/>
    <property type="molecule type" value="Genomic_DNA"/>
</dbReference>
<dbReference type="Proteomes" id="UP001589698">
    <property type="component" value="Unassembled WGS sequence"/>
</dbReference>
<dbReference type="PROSITE" id="PS51819">
    <property type="entry name" value="VOC"/>
    <property type="match status" value="1"/>
</dbReference>
<evidence type="ECO:0000313" key="2">
    <source>
        <dbReference type="EMBL" id="MFC0223965.1"/>
    </source>
</evidence>
<reference evidence="2 3" key="1">
    <citation type="submission" date="2024-09" db="EMBL/GenBank/DDBJ databases">
        <authorList>
            <person name="Sun Q."/>
            <person name="Mori K."/>
        </authorList>
    </citation>
    <scope>NUCLEOTIDE SEQUENCE [LARGE SCALE GENOMIC DNA]</scope>
    <source>
        <strain evidence="2 3">CCM 8654</strain>
    </source>
</reference>
<evidence type="ECO:0000313" key="3">
    <source>
        <dbReference type="Proteomes" id="UP001589698"/>
    </source>
</evidence>
<dbReference type="PANTHER" id="PTHR35908">
    <property type="entry name" value="HYPOTHETICAL FUSION PROTEIN"/>
    <property type="match status" value="1"/>
</dbReference>
<keyword evidence="3" id="KW-1185">Reference proteome</keyword>
<accession>A0ABV6E4Q1</accession>
<dbReference type="PANTHER" id="PTHR35908:SF1">
    <property type="entry name" value="CONSERVED PROTEIN"/>
    <property type="match status" value="1"/>
</dbReference>
<gene>
    <name evidence="2" type="ORF">ACFFJG_15875</name>
</gene>
<feature type="domain" description="VOC" evidence="1">
    <location>
        <begin position="9"/>
        <end position="128"/>
    </location>
</feature>
<dbReference type="CDD" id="cd06587">
    <property type="entry name" value="VOC"/>
    <property type="match status" value="1"/>
</dbReference>
<dbReference type="InterPro" id="IPR029068">
    <property type="entry name" value="Glyas_Bleomycin-R_OHBP_Dase"/>
</dbReference>
<dbReference type="Pfam" id="PF18029">
    <property type="entry name" value="Glyoxalase_6"/>
    <property type="match status" value="1"/>
</dbReference>
<evidence type="ECO:0000259" key="1">
    <source>
        <dbReference type="PROSITE" id="PS51819"/>
    </source>
</evidence>
<dbReference type="InterPro" id="IPR041581">
    <property type="entry name" value="Glyoxalase_6"/>
</dbReference>
<dbReference type="SUPFAM" id="SSF54593">
    <property type="entry name" value="Glyoxalase/Bleomycin resistance protein/Dihydroxybiphenyl dioxygenase"/>
    <property type="match status" value="1"/>
</dbReference>
<name>A0ABV6E4Q1_9ACTN</name>